<keyword evidence="5" id="KW-0411">Iron-sulfur</keyword>
<gene>
    <name evidence="8" type="ORF">GCM10011349_39540</name>
</gene>
<dbReference type="SFLD" id="SFLDG01067">
    <property type="entry name" value="SPASM/twitch_domain_containing"/>
    <property type="match status" value="1"/>
</dbReference>
<protein>
    <submittedName>
        <fullName evidence="8">His-Xaa-Ser system radical SAM maturase HxsB</fullName>
    </submittedName>
</protein>
<dbReference type="SFLD" id="SFLDS00029">
    <property type="entry name" value="Radical_SAM"/>
    <property type="match status" value="1"/>
</dbReference>
<dbReference type="InterPro" id="IPR013785">
    <property type="entry name" value="Aldolase_TIM"/>
</dbReference>
<dbReference type="InterPro" id="IPR023867">
    <property type="entry name" value="Sulphatase_maturase_rSAM"/>
</dbReference>
<keyword evidence="4" id="KW-0408">Iron</keyword>
<evidence type="ECO:0000256" key="2">
    <source>
        <dbReference type="ARBA" id="ARBA00022691"/>
    </source>
</evidence>
<dbReference type="SFLD" id="SFLDG01386">
    <property type="entry name" value="main_SPASM_domain-containing"/>
    <property type="match status" value="1"/>
</dbReference>
<dbReference type="Proteomes" id="UP000605099">
    <property type="component" value="Unassembled WGS sequence"/>
</dbReference>
<keyword evidence="2" id="KW-0949">S-adenosyl-L-methionine</keyword>
<dbReference type="SUPFAM" id="SSF102114">
    <property type="entry name" value="Radical SAM enzymes"/>
    <property type="match status" value="1"/>
</dbReference>
<dbReference type="EMBL" id="BMLK01000025">
    <property type="protein sequence ID" value="GGN59221.1"/>
    <property type="molecule type" value="Genomic_DNA"/>
</dbReference>
<dbReference type="InterPro" id="IPR058240">
    <property type="entry name" value="rSAM_sf"/>
</dbReference>
<dbReference type="PANTHER" id="PTHR43273:SF8">
    <property type="entry name" value="RADICAL SAM DOMAIN PROTEIN"/>
    <property type="match status" value="1"/>
</dbReference>
<feature type="region of interest" description="Disordered" evidence="6">
    <location>
        <begin position="210"/>
        <end position="231"/>
    </location>
</feature>
<organism evidence="8 9">
    <name type="scientific">Novosphingobium indicum</name>
    <dbReference type="NCBI Taxonomy" id="462949"/>
    <lineage>
        <taxon>Bacteria</taxon>
        <taxon>Pseudomonadati</taxon>
        <taxon>Pseudomonadota</taxon>
        <taxon>Alphaproteobacteria</taxon>
        <taxon>Sphingomonadales</taxon>
        <taxon>Sphingomonadaceae</taxon>
        <taxon>Novosphingobium</taxon>
    </lineage>
</organism>
<dbReference type="PROSITE" id="PS51918">
    <property type="entry name" value="RADICAL_SAM"/>
    <property type="match status" value="1"/>
</dbReference>
<evidence type="ECO:0000259" key="7">
    <source>
        <dbReference type="PROSITE" id="PS51918"/>
    </source>
</evidence>
<dbReference type="Pfam" id="PF04055">
    <property type="entry name" value="Radical_SAM"/>
    <property type="match status" value="1"/>
</dbReference>
<dbReference type="PANTHER" id="PTHR43273">
    <property type="entry name" value="ANAEROBIC SULFATASE-MATURATING ENZYME HOMOLOG ASLB-RELATED"/>
    <property type="match status" value="1"/>
</dbReference>
<comment type="cofactor">
    <cofactor evidence="1">
        <name>[4Fe-4S] cluster</name>
        <dbReference type="ChEBI" id="CHEBI:49883"/>
    </cofactor>
</comment>
<dbReference type="InterPro" id="IPR007197">
    <property type="entry name" value="rSAM"/>
</dbReference>
<keyword evidence="3" id="KW-0479">Metal-binding</keyword>
<reference evidence="9" key="1">
    <citation type="journal article" date="2019" name="Int. J. Syst. Evol. Microbiol.">
        <title>The Global Catalogue of Microorganisms (GCM) 10K type strain sequencing project: providing services to taxonomists for standard genome sequencing and annotation.</title>
        <authorList>
            <consortium name="The Broad Institute Genomics Platform"/>
            <consortium name="The Broad Institute Genome Sequencing Center for Infectious Disease"/>
            <person name="Wu L."/>
            <person name="Ma J."/>
        </authorList>
    </citation>
    <scope>NUCLEOTIDE SEQUENCE [LARGE SCALE GENOMIC DNA]</scope>
    <source>
        <strain evidence="9">CGMCC 1.6784</strain>
    </source>
</reference>
<accession>A0ABQ2K190</accession>
<proteinExistence type="predicted"/>
<dbReference type="CDD" id="cd01335">
    <property type="entry name" value="Radical_SAM"/>
    <property type="match status" value="1"/>
</dbReference>
<feature type="domain" description="Radical SAM core" evidence="7">
    <location>
        <begin position="97"/>
        <end position="317"/>
    </location>
</feature>
<evidence type="ECO:0000256" key="1">
    <source>
        <dbReference type="ARBA" id="ARBA00001966"/>
    </source>
</evidence>
<evidence type="ECO:0000256" key="5">
    <source>
        <dbReference type="ARBA" id="ARBA00023014"/>
    </source>
</evidence>
<keyword evidence="9" id="KW-1185">Reference proteome</keyword>
<dbReference type="Gene3D" id="3.20.20.70">
    <property type="entry name" value="Aldolase class I"/>
    <property type="match status" value="1"/>
</dbReference>
<evidence type="ECO:0000256" key="4">
    <source>
        <dbReference type="ARBA" id="ARBA00023004"/>
    </source>
</evidence>
<comment type="caution">
    <text evidence="8">The sequence shown here is derived from an EMBL/GenBank/DDBJ whole genome shotgun (WGS) entry which is preliminary data.</text>
</comment>
<dbReference type="SFLD" id="SFLDG01384">
    <property type="entry name" value="thioether_bond_formation_requi"/>
    <property type="match status" value="1"/>
</dbReference>
<evidence type="ECO:0000313" key="9">
    <source>
        <dbReference type="Proteomes" id="UP000605099"/>
    </source>
</evidence>
<evidence type="ECO:0000313" key="8">
    <source>
        <dbReference type="EMBL" id="GGN59221.1"/>
    </source>
</evidence>
<evidence type="ECO:0000256" key="3">
    <source>
        <dbReference type="ARBA" id="ARBA00022723"/>
    </source>
</evidence>
<evidence type="ECO:0000256" key="6">
    <source>
        <dbReference type="SAM" id="MobiDB-lite"/>
    </source>
</evidence>
<sequence>MGKSADASCMTASASAHAMAAPAQSPSVPWITRRIGRHVLHVDAAGRFLLSDHDLRNRAERGHLTLYEHERLTESGLLVEGELGRLSQRLAAQQRRFHPGELDYLILVPTLRCNLACSYCQVSRAAEGASGYDWSDETRDAVIDLVRRTRARHLKIEFQGGEPTLRCDLIEAVIDAVPPHVEATFVICTNLQQVPPEAAALFDRENVSISTSLDGPREHHARQRGQDDAASEAFESNLDRLLTRYGPGKISALPTLDPRSPPDPDELIDAYARRGLTAIYLRPINYQGFARRQHADCRTTDARWLEYHEAFIRRLIERNWKDRSICLEESYFSLLLRRIFRPGEDRHVDLRNPNPFGTDFIVIDHDGLAYPTDEARMLARSGIIDLSIGNIRQGWNTPARDALNAASTCDGDPDCEACTYKPFCGRDIVDDISRYGTIDIPRHETEFCRRHLHLFDLAFELIHSPDPAIQYSLCRWLGLGGDRLPAERLS</sequence>
<name>A0ABQ2K190_9SPHN</name>